<dbReference type="Proteomes" id="UP000019593">
    <property type="component" value="Chromosome"/>
</dbReference>
<keyword evidence="3" id="KW-1185">Reference proteome</keyword>
<dbReference type="HOGENOM" id="CLU_2013557_0_0_5"/>
<feature type="transmembrane region" description="Helical" evidence="1">
    <location>
        <begin position="68"/>
        <end position="87"/>
    </location>
</feature>
<protein>
    <submittedName>
        <fullName evidence="2">Uncharacterized protein</fullName>
    </submittedName>
</protein>
<dbReference type="EMBL" id="CP004372">
    <property type="protein sequence ID" value="AHM02533.1"/>
    <property type="molecule type" value="Genomic_DNA"/>
</dbReference>
<evidence type="ECO:0000256" key="1">
    <source>
        <dbReference type="SAM" id="Phobius"/>
    </source>
</evidence>
<dbReference type="AlphaFoldDB" id="W8RNF5"/>
<gene>
    <name evidence="2" type="ORF">roselon_00066</name>
</gene>
<keyword evidence="1" id="KW-1133">Transmembrane helix</keyword>
<feature type="transmembrane region" description="Helical" evidence="1">
    <location>
        <begin position="36"/>
        <end position="61"/>
    </location>
</feature>
<keyword evidence="1" id="KW-0812">Transmembrane</keyword>
<dbReference type="eggNOG" id="ENOG502ZE2H">
    <property type="taxonomic scope" value="Bacteria"/>
</dbReference>
<keyword evidence="1" id="KW-0472">Membrane</keyword>
<organism evidence="2 3">
    <name type="scientific">Roseicyclus elongatus DSM 19469</name>
    <dbReference type="NCBI Taxonomy" id="1294273"/>
    <lineage>
        <taxon>Bacteria</taxon>
        <taxon>Pseudomonadati</taxon>
        <taxon>Pseudomonadota</taxon>
        <taxon>Alphaproteobacteria</taxon>
        <taxon>Rhodobacterales</taxon>
        <taxon>Roseobacteraceae</taxon>
        <taxon>Roseicyclus</taxon>
    </lineage>
</organism>
<evidence type="ECO:0000313" key="2">
    <source>
        <dbReference type="EMBL" id="AHM02533.1"/>
    </source>
</evidence>
<proteinExistence type="predicted"/>
<feature type="transmembrane region" description="Helical" evidence="1">
    <location>
        <begin position="93"/>
        <end position="114"/>
    </location>
</feature>
<sequence>MLAILIALVATALAGLAVWIVGVAISAVSQATGGAIAAAGMVLTFSVMFSWAGHLPGALILHALLARGWGGWLPAMAGGLAIGAVLLGPFESLFAVLCGPLLALFHLAGLRWMARLQSGPSGR</sequence>
<accession>W8RNF5</accession>
<dbReference type="KEGG" id="red:roselon_00066"/>
<name>W8RNF5_9RHOB</name>
<evidence type="ECO:0000313" key="3">
    <source>
        <dbReference type="Proteomes" id="UP000019593"/>
    </source>
</evidence>
<reference evidence="2 3" key="1">
    <citation type="submission" date="2013-03" db="EMBL/GenBank/DDBJ databases">
        <authorList>
            <person name="Fiebig A."/>
            <person name="Goeker M."/>
            <person name="Klenk H.-P.P."/>
        </authorList>
    </citation>
    <scope>NUCLEOTIDE SEQUENCE [LARGE SCALE GENOMIC DNA]</scope>
    <source>
        <strain evidence="3">DSM 19469</strain>
    </source>
</reference>